<keyword evidence="10" id="KW-0807">Transducer</keyword>
<dbReference type="SUPFAM" id="SSF111418">
    <property type="entry name" value="Hormone receptor domain"/>
    <property type="match status" value="1"/>
</dbReference>
<feature type="transmembrane region" description="Helical" evidence="11">
    <location>
        <begin position="427"/>
        <end position="445"/>
    </location>
</feature>
<dbReference type="GO" id="GO:0007188">
    <property type="term" value="P:adenylate cyclase-modulating G protein-coupled receptor signaling pathway"/>
    <property type="evidence" value="ECO:0007669"/>
    <property type="project" value="TreeGrafter"/>
</dbReference>
<dbReference type="InterPro" id="IPR001879">
    <property type="entry name" value="GPCR_2_extracellular_dom"/>
</dbReference>
<evidence type="ECO:0000256" key="5">
    <source>
        <dbReference type="ARBA" id="ARBA00022989"/>
    </source>
</evidence>
<dbReference type="OrthoDB" id="16753at2759"/>
<evidence type="ECO:0000256" key="9">
    <source>
        <dbReference type="ARBA" id="ARBA00023180"/>
    </source>
</evidence>
<evidence type="ECO:0000256" key="6">
    <source>
        <dbReference type="ARBA" id="ARBA00023040"/>
    </source>
</evidence>
<dbReference type="GO" id="GO:0007166">
    <property type="term" value="P:cell surface receptor signaling pathway"/>
    <property type="evidence" value="ECO:0007669"/>
    <property type="project" value="InterPro"/>
</dbReference>
<evidence type="ECO:0000256" key="7">
    <source>
        <dbReference type="ARBA" id="ARBA00023136"/>
    </source>
</evidence>
<evidence type="ECO:0000313" key="15">
    <source>
        <dbReference type="Proteomes" id="UP000835052"/>
    </source>
</evidence>
<evidence type="ECO:0000313" key="14">
    <source>
        <dbReference type="EMBL" id="CAD6185778.1"/>
    </source>
</evidence>
<evidence type="ECO:0000256" key="11">
    <source>
        <dbReference type="SAM" id="Phobius"/>
    </source>
</evidence>
<evidence type="ECO:0000259" key="12">
    <source>
        <dbReference type="PROSITE" id="PS50227"/>
    </source>
</evidence>
<evidence type="ECO:0000256" key="3">
    <source>
        <dbReference type="ARBA" id="ARBA00022475"/>
    </source>
</evidence>
<evidence type="ECO:0000256" key="4">
    <source>
        <dbReference type="ARBA" id="ARBA00022692"/>
    </source>
</evidence>
<evidence type="ECO:0000256" key="8">
    <source>
        <dbReference type="ARBA" id="ARBA00023170"/>
    </source>
</evidence>
<dbReference type="SMART" id="SM00008">
    <property type="entry name" value="HormR"/>
    <property type="match status" value="1"/>
</dbReference>
<keyword evidence="4 11" id="KW-0812">Transmembrane</keyword>
<dbReference type="PANTHER" id="PTHR45620:SF42">
    <property type="entry name" value="G-PROTEIN COUPLED RECEPTOR SEB-2"/>
    <property type="match status" value="1"/>
</dbReference>
<evidence type="ECO:0000256" key="10">
    <source>
        <dbReference type="ARBA" id="ARBA00023224"/>
    </source>
</evidence>
<evidence type="ECO:0008006" key="16">
    <source>
        <dbReference type="Google" id="ProtNLM"/>
    </source>
</evidence>
<dbReference type="InterPro" id="IPR017981">
    <property type="entry name" value="GPCR_2-like_7TM"/>
</dbReference>
<dbReference type="EMBL" id="CAJGYM010000003">
    <property type="protein sequence ID" value="CAD6185778.1"/>
    <property type="molecule type" value="Genomic_DNA"/>
</dbReference>
<comment type="caution">
    <text evidence="14">The sequence shown here is derived from an EMBL/GenBank/DDBJ whole genome shotgun (WGS) entry which is preliminary data.</text>
</comment>
<keyword evidence="7 11" id="KW-0472">Membrane</keyword>
<evidence type="ECO:0000259" key="13">
    <source>
        <dbReference type="PROSITE" id="PS50261"/>
    </source>
</evidence>
<keyword evidence="6" id="KW-0297">G-protein coupled receptor</keyword>
<dbReference type="InterPro" id="IPR050332">
    <property type="entry name" value="GPCR_2"/>
</dbReference>
<feature type="transmembrane region" description="Helical" evidence="11">
    <location>
        <begin position="307"/>
        <end position="327"/>
    </location>
</feature>
<dbReference type="AlphaFoldDB" id="A0A8S1GSP0"/>
<feature type="domain" description="G-protein coupled receptors family 2 profile 2" evidence="13">
    <location>
        <begin position="222"/>
        <end position="473"/>
    </location>
</feature>
<comment type="similarity">
    <text evidence="2">Belongs to the G-protein coupled receptor 2 family.</text>
</comment>
<proteinExistence type="inferred from homology"/>
<organism evidence="14 15">
    <name type="scientific">Caenorhabditis auriculariae</name>
    <dbReference type="NCBI Taxonomy" id="2777116"/>
    <lineage>
        <taxon>Eukaryota</taxon>
        <taxon>Metazoa</taxon>
        <taxon>Ecdysozoa</taxon>
        <taxon>Nematoda</taxon>
        <taxon>Chromadorea</taxon>
        <taxon>Rhabditida</taxon>
        <taxon>Rhabditina</taxon>
        <taxon>Rhabditomorpha</taxon>
        <taxon>Rhabditoidea</taxon>
        <taxon>Rhabditidae</taxon>
        <taxon>Peloderinae</taxon>
        <taxon>Caenorhabditis</taxon>
    </lineage>
</organism>
<dbReference type="InterPro" id="IPR000832">
    <property type="entry name" value="GPCR_2_secretin-like"/>
</dbReference>
<keyword evidence="15" id="KW-1185">Reference proteome</keyword>
<accession>A0A8S1GSP0</accession>
<comment type="subcellular location">
    <subcellularLocation>
        <location evidence="1">Cell membrane</location>
        <topology evidence="1">Multi-pass membrane protein</topology>
    </subcellularLocation>
</comment>
<dbReference type="InterPro" id="IPR036445">
    <property type="entry name" value="GPCR_2_extracell_dom_sf"/>
</dbReference>
<sequence length="529" mass="60158">MTSLEPLVGVTSSASCRISNFGDFAPAEFDSLSCAACFYFIYLLTDPYLVYRTQICDSRGVLVCPAGIDDECNCDNPRYVFNVPDFALNRSAITPLSNLQLIPPLPEQFDLVTRECCAAAKQCCRKTLLKTTTLEFDPLNSNQPPDRKEPTCDATWDGWNCFEASATPANLTASCPPYIYGIYPQAEEKPRYLIKTCTSEGWLKFSNREYTDYAGCTFSQDVRVRLITGIITFLISVIVLLPAVLLLRIRKQPMFVLHRHLLISFLLYGILYLVNVSLFVVDSAPLSGFIYTNHIFCRLLFSAQLRFLRLTNFSWMLAEGVYLYRLLHSAQHSEGESLTYYKILCWGIPAVITFFYMFVRGLYDEIGMCWVENSSVAWVEWSIILPSLLAITVNVLLLTLVMFILVKKLRGDPHLERIQYQKAVRGALMLIPVFGIQQLLTIYRLNNTVYQAIDQSLNGLQGLFVALIVCYTNRNVIDSTCKWWDSQKEKRALGTECRQRLSVQEHSKLLLKPTNNNNKSSNNNDLSNL</sequence>
<dbReference type="PROSITE" id="PS50227">
    <property type="entry name" value="G_PROTEIN_RECEP_F2_3"/>
    <property type="match status" value="1"/>
</dbReference>
<keyword evidence="9" id="KW-0325">Glycoprotein</keyword>
<dbReference type="Gene3D" id="1.20.1070.10">
    <property type="entry name" value="Rhodopsin 7-helix transmembrane proteins"/>
    <property type="match status" value="1"/>
</dbReference>
<name>A0A8S1GSP0_9PELO</name>
<dbReference type="GO" id="GO:0005886">
    <property type="term" value="C:plasma membrane"/>
    <property type="evidence" value="ECO:0007669"/>
    <property type="project" value="UniProtKB-SubCell"/>
</dbReference>
<dbReference type="PROSITE" id="PS00649">
    <property type="entry name" value="G_PROTEIN_RECEP_F2_1"/>
    <property type="match status" value="1"/>
</dbReference>
<dbReference type="PROSITE" id="PS00650">
    <property type="entry name" value="G_PROTEIN_RECEP_F2_2"/>
    <property type="match status" value="1"/>
</dbReference>
<dbReference type="InterPro" id="IPR017983">
    <property type="entry name" value="GPCR_2_secretin-like_CS"/>
</dbReference>
<keyword evidence="3" id="KW-1003">Cell membrane</keyword>
<dbReference type="Pfam" id="PF00002">
    <property type="entry name" value="7tm_2"/>
    <property type="match status" value="1"/>
</dbReference>
<dbReference type="GO" id="GO:0008528">
    <property type="term" value="F:G protein-coupled peptide receptor activity"/>
    <property type="evidence" value="ECO:0007669"/>
    <property type="project" value="TreeGrafter"/>
</dbReference>
<evidence type="ECO:0000256" key="1">
    <source>
        <dbReference type="ARBA" id="ARBA00004651"/>
    </source>
</evidence>
<keyword evidence="8" id="KW-0675">Receptor</keyword>
<dbReference type="PANTHER" id="PTHR45620">
    <property type="entry name" value="PDF RECEPTOR-LIKE PROTEIN-RELATED"/>
    <property type="match status" value="1"/>
</dbReference>
<reference evidence="14" key="1">
    <citation type="submission" date="2020-10" db="EMBL/GenBank/DDBJ databases">
        <authorList>
            <person name="Kikuchi T."/>
        </authorList>
    </citation>
    <scope>NUCLEOTIDE SEQUENCE</scope>
    <source>
        <strain evidence="14">NKZ352</strain>
    </source>
</reference>
<dbReference type="PROSITE" id="PS50261">
    <property type="entry name" value="G_PROTEIN_RECEP_F2_4"/>
    <property type="match status" value="1"/>
</dbReference>
<feature type="transmembrane region" description="Helical" evidence="11">
    <location>
        <begin position="383"/>
        <end position="406"/>
    </location>
</feature>
<feature type="transmembrane region" description="Helical" evidence="11">
    <location>
        <begin position="226"/>
        <end position="249"/>
    </location>
</feature>
<dbReference type="Pfam" id="PF02793">
    <property type="entry name" value="HRM"/>
    <property type="match status" value="1"/>
</dbReference>
<dbReference type="Gene3D" id="4.10.1240.10">
    <property type="entry name" value="GPCR, family 2, extracellular hormone receptor domain"/>
    <property type="match status" value="1"/>
</dbReference>
<feature type="transmembrane region" description="Helical" evidence="11">
    <location>
        <begin position="339"/>
        <end position="363"/>
    </location>
</feature>
<feature type="transmembrane region" description="Helical" evidence="11">
    <location>
        <begin position="261"/>
        <end position="281"/>
    </location>
</feature>
<evidence type="ECO:0000256" key="2">
    <source>
        <dbReference type="ARBA" id="ARBA00005314"/>
    </source>
</evidence>
<gene>
    <name evidence="14" type="ORF">CAUJ_LOCUS1697</name>
</gene>
<dbReference type="PRINTS" id="PR00249">
    <property type="entry name" value="GPCRSECRETIN"/>
</dbReference>
<keyword evidence="5 11" id="KW-1133">Transmembrane helix</keyword>
<dbReference type="Proteomes" id="UP000835052">
    <property type="component" value="Unassembled WGS sequence"/>
</dbReference>
<feature type="domain" description="G-protein coupled receptors family 2 profile 1" evidence="12">
    <location>
        <begin position="123"/>
        <end position="220"/>
    </location>
</feature>
<protein>
    <recommendedName>
        <fullName evidence="16">G-protein coupled receptors family 2 profile 2 domain-containing protein</fullName>
    </recommendedName>
</protein>